<name>A0A831A4L7_ERWAM</name>
<dbReference type="InterPro" id="IPR000683">
    <property type="entry name" value="Gfo/Idh/MocA-like_OxRdtase_N"/>
</dbReference>
<dbReference type="GO" id="GO:0000166">
    <property type="term" value="F:nucleotide binding"/>
    <property type="evidence" value="ECO:0007669"/>
    <property type="project" value="InterPro"/>
</dbReference>
<sequence>MTASARDRTTPNNRHFAVCKAAPECGLHVICEKPLCFSSAEAKELAD</sequence>
<dbReference type="InterPro" id="IPR023282">
    <property type="entry name" value="HMG_CoA_Rdtase_N"/>
</dbReference>
<evidence type="ECO:0000313" key="2">
    <source>
        <dbReference type="EMBL" id="CCO95613.1"/>
    </source>
</evidence>
<dbReference type="EMBL" id="CAPB01000041">
    <property type="protein sequence ID" value="CCO95613.1"/>
    <property type="molecule type" value="Genomic_DNA"/>
</dbReference>
<proteinExistence type="predicted"/>
<dbReference type="GO" id="GO:0004420">
    <property type="term" value="F:hydroxymethylglutaryl-CoA reductase (NADPH) activity"/>
    <property type="evidence" value="ECO:0007669"/>
    <property type="project" value="InterPro"/>
</dbReference>
<dbReference type="Gene3D" id="1.10.3270.10">
    <property type="entry name" value="HMGR, N-terminal domain"/>
    <property type="match status" value="1"/>
</dbReference>
<comment type="caution">
    <text evidence="2">The sequence shown here is derived from an EMBL/GenBank/DDBJ whole genome shotgun (WGS) entry which is preliminary data.</text>
</comment>
<dbReference type="AlphaFoldDB" id="A0A831A4L7"/>
<organism evidence="2 3">
    <name type="scientific">Erwinia amylovora NBRC 12687 = CFBP 1232</name>
    <dbReference type="NCBI Taxonomy" id="1219359"/>
    <lineage>
        <taxon>Bacteria</taxon>
        <taxon>Pseudomonadati</taxon>
        <taxon>Pseudomonadota</taxon>
        <taxon>Gammaproteobacteria</taxon>
        <taxon>Enterobacterales</taxon>
        <taxon>Erwiniaceae</taxon>
        <taxon>Erwinia</taxon>
    </lineage>
</organism>
<feature type="domain" description="Gfo/Idh/MocA-like oxidoreductase N-terminal" evidence="1">
    <location>
        <begin position="10"/>
        <end position="46"/>
    </location>
</feature>
<accession>A0A831A4L7</accession>
<keyword evidence="2" id="KW-0560">Oxidoreductase</keyword>
<dbReference type="Proteomes" id="UP000013111">
    <property type="component" value="Unassembled WGS sequence"/>
</dbReference>
<dbReference type="Pfam" id="PF01408">
    <property type="entry name" value="GFO_IDH_MocA"/>
    <property type="match status" value="1"/>
</dbReference>
<reference evidence="2 3" key="1">
    <citation type="submission" date="2012-11" db="EMBL/GenBank/DDBJ databases">
        <authorList>
            <person name="Linke B."/>
        </authorList>
    </citation>
    <scope>NUCLEOTIDE SEQUENCE [LARGE SCALE GENOMIC DNA]</scope>
    <source>
        <strain evidence="3">CFBP 1232</strain>
    </source>
</reference>
<gene>
    <name evidence="2" type="ORF">BN437_3715</name>
</gene>
<dbReference type="EC" id="1.-.-.-" evidence="2"/>
<dbReference type="SUPFAM" id="SSF51735">
    <property type="entry name" value="NAD(P)-binding Rossmann-fold domains"/>
    <property type="match status" value="1"/>
</dbReference>
<dbReference type="InterPro" id="IPR036291">
    <property type="entry name" value="NAD(P)-bd_dom_sf"/>
</dbReference>
<evidence type="ECO:0000259" key="1">
    <source>
        <dbReference type="Pfam" id="PF01408"/>
    </source>
</evidence>
<evidence type="ECO:0000313" key="3">
    <source>
        <dbReference type="Proteomes" id="UP000013111"/>
    </source>
</evidence>
<reference evidence="2 3" key="2">
    <citation type="submission" date="2013-04" db="EMBL/GenBank/DDBJ databases">
        <title>Comparative genomics of 12 strains of Erwinia amylovora identifies a pan-genome with a large conserved core and provides insights into host specificity.</title>
        <authorList>
            <person name="Mann R.A."/>
            <person name="Smits T.H.M."/>
            <person name="Buehlmann A."/>
            <person name="Blom J."/>
            <person name="Goesmann A."/>
            <person name="Frey J.E."/>
            <person name="Plummer K.M."/>
            <person name="Beer S.V."/>
            <person name="Luck J."/>
            <person name="Duffy B."/>
            <person name="Rodoni B."/>
        </authorList>
    </citation>
    <scope>NUCLEOTIDE SEQUENCE [LARGE SCALE GENOMIC DNA]</scope>
    <source>
        <strain evidence="3">CFBP 1232</strain>
    </source>
</reference>
<protein>
    <submittedName>
        <fullName evidence="2">Uncharacterized oxidoreductase yfiI</fullName>
        <ecNumber evidence="2">1.-.-.-</ecNumber>
    </submittedName>
</protein>